<name>A0ABT4ACB9_9BACT</name>
<feature type="domain" description="Sulfatase-modifying factor enzyme-like" evidence="2">
    <location>
        <begin position="22"/>
        <end position="253"/>
    </location>
</feature>
<dbReference type="InterPro" id="IPR051043">
    <property type="entry name" value="Sulfatase_Mod_Factor_Kinase"/>
</dbReference>
<dbReference type="CDD" id="cd21179">
    <property type="entry name" value="LIC_1098-like"/>
    <property type="match status" value="1"/>
</dbReference>
<evidence type="ECO:0000259" key="3">
    <source>
        <dbReference type="Pfam" id="PF25046"/>
    </source>
</evidence>
<dbReference type="InterPro" id="IPR016187">
    <property type="entry name" value="CTDL_fold"/>
</dbReference>
<dbReference type="SUPFAM" id="SSF56436">
    <property type="entry name" value="C-type lectin-like"/>
    <property type="match status" value="1"/>
</dbReference>
<reference evidence="4 5" key="1">
    <citation type="submission" date="2022-11" db="EMBL/GenBank/DDBJ databases">
        <title>Minimal conservation of predation-associated metabolite biosynthetic gene clusters underscores biosynthetic potential of Myxococcota including descriptions for ten novel species: Archangium lansinium sp. nov., Myxococcus landrumus sp. nov., Nannocystis bai.</title>
        <authorList>
            <person name="Ahearne A."/>
            <person name="Stevens C."/>
            <person name="Phillips K."/>
        </authorList>
    </citation>
    <scope>NUCLEOTIDE SEQUENCE [LARGE SCALE GENOMIC DNA]</scope>
    <source>
        <strain evidence="4 5">MIWBW</strain>
    </source>
</reference>
<dbReference type="InterPro" id="IPR005532">
    <property type="entry name" value="SUMF_dom"/>
</dbReference>
<gene>
    <name evidence="4" type="ORF">OV287_33175</name>
</gene>
<comment type="caution">
    <text evidence="4">The sequence shown here is derived from an EMBL/GenBank/DDBJ whole genome shotgun (WGS) entry which is preliminary data.</text>
</comment>
<sequence>MAFELVLMWLVMAVPCEKTPPPGMVCIEGGDAVVGADDRSAAEKPRHTVSVETFYLDAKEVTVGDYSRCERAGACPRLPRPAYYARFQKPELPAVPVTWEMAHQYCVYAGKRLPTEAEWEKAARGPEGRTYPWGEEAPSCNKANYKGCPDNTTRPPGSYPAGAYGLYDMAGNGYEWVKDWWSPCYKGCDKACGEDCLRANPRGPCDGARPCKGYTQRVLKGGSWYWPEEMLRGSWRRGERPTSGLHRLSFRCASTTTRLSAWPPRFREEPPARPADPLPPSEEERAKALAVVEDTDIFQIPLCGRVGKARVDCRDPMSYIKSNEVLQYLFGDVIKNVGGGYVGLGADQGYSYIAHARSQWAWIFDYDPTVIRLHHVLRAVVKRAATREDFVAAFTDKRVAATRAAIEEEWASLPKEERAAITGVFERARRQLWANYTRQLRPARWAGGFGWLQTDENYRYMRLMYEQGRIIAIKGNMLTDKALPSIARAARSLGVPIRVYYPSNAEEQWKQLPPQYRENVRQLPFDERSVILRTLISRKFHKSDAYWHYIVHSGLHAQEHLALPGYANVWSFMEDRQQVGAFFATTSADGAQKAPTRERYLDFLSYIGMPSAVPSAVAESKP</sequence>
<dbReference type="EMBL" id="JAPNKA010000001">
    <property type="protein sequence ID" value="MCY1079323.1"/>
    <property type="molecule type" value="Genomic_DNA"/>
</dbReference>
<dbReference type="InterPro" id="IPR056692">
    <property type="entry name" value="DUF7790"/>
</dbReference>
<dbReference type="Pfam" id="PF03781">
    <property type="entry name" value="FGE-sulfatase"/>
    <property type="match status" value="1"/>
</dbReference>
<feature type="domain" description="DUF7790" evidence="3">
    <location>
        <begin position="319"/>
        <end position="577"/>
    </location>
</feature>
<protein>
    <submittedName>
        <fullName evidence="4">SUMF1/EgtB/PvdO family nonheme iron enzyme</fullName>
    </submittedName>
</protein>
<evidence type="ECO:0000259" key="2">
    <source>
        <dbReference type="Pfam" id="PF03781"/>
    </source>
</evidence>
<evidence type="ECO:0000313" key="4">
    <source>
        <dbReference type="EMBL" id="MCY1079323.1"/>
    </source>
</evidence>
<proteinExistence type="predicted"/>
<dbReference type="Proteomes" id="UP001207654">
    <property type="component" value="Unassembled WGS sequence"/>
</dbReference>
<dbReference type="Gene3D" id="3.90.1580.10">
    <property type="entry name" value="paralog of FGE (formylglycine-generating enzyme)"/>
    <property type="match status" value="1"/>
</dbReference>
<feature type="region of interest" description="Disordered" evidence="1">
    <location>
        <begin position="263"/>
        <end position="284"/>
    </location>
</feature>
<dbReference type="PANTHER" id="PTHR23150">
    <property type="entry name" value="SULFATASE MODIFYING FACTOR 1, 2"/>
    <property type="match status" value="1"/>
</dbReference>
<evidence type="ECO:0000256" key="1">
    <source>
        <dbReference type="SAM" id="MobiDB-lite"/>
    </source>
</evidence>
<dbReference type="RefSeq" id="WP_267538052.1">
    <property type="nucleotide sequence ID" value="NZ_JAPNKA010000001.1"/>
</dbReference>
<dbReference type="PANTHER" id="PTHR23150:SF19">
    <property type="entry name" value="FORMYLGLYCINE-GENERATING ENZYME"/>
    <property type="match status" value="1"/>
</dbReference>
<keyword evidence="5" id="KW-1185">Reference proteome</keyword>
<evidence type="ECO:0000313" key="5">
    <source>
        <dbReference type="Proteomes" id="UP001207654"/>
    </source>
</evidence>
<accession>A0ABT4ACB9</accession>
<dbReference type="InterPro" id="IPR042095">
    <property type="entry name" value="SUMF_sf"/>
</dbReference>
<dbReference type="Pfam" id="PF25046">
    <property type="entry name" value="DUF7790"/>
    <property type="match status" value="1"/>
</dbReference>
<organism evidence="4 5">
    <name type="scientific">Archangium lansingense</name>
    <dbReference type="NCBI Taxonomy" id="2995310"/>
    <lineage>
        <taxon>Bacteria</taxon>
        <taxon>Pseudomonadati</taxon>
        <taxon>Myxococcota</taxon>
        <taxon>Myxococcia</taxon>
        <taxon>Myxococcales</taxon>
        <taxon>Cystobacterineae</taxon>
        <taxon>Archangiaceae</taxon>
        <taxon>Archangium</taxon>
    </lineage>
</organism>